<comment type="caution">
    <text evidence="5">The sequence shown here is derived from an EMBL/GenBank/DDBJ whole genome shotgun (WGS) entry which is preliminary data.</text>
</comment>
<dbReference type="InterPro" id="IPR013216">
    <property type="entry name" value="Methyltransf_11"/>
</dbReference>
<name>A0ABV8K040_9BACL</name>
<evidence type="ECO:0000313" key="5">
    <source>
        <dbReference type="EMBL" id="MFC4100079.1"/>
    </source>
</evidence>
<dbReference type="EC" id="2.1.1.-" evidence="5"/>
<dbReference type="PANTHER" id="PTHR44942">
    <property type="entry name" value="METHYLTRANSF_11 DOMAIN-CONTAINING PROTEIN"/>
    <property type="match status" value="1"/>
</dbReference>
<gene>
    <name evidence="5" type="ORF">ACFOZ8_10435</name>
</gene>
<reference evidence="6" key="1">
    <citation type="journal article" date="2019" name="Int. J. Syst. Evol. Microbiol.">
        <title>The Global Catalogue of Microorganisms (GCM) 10K type strain sequencing project: providing services to taxonomists for standard genome sequencing and annotation.</title>
        <authorList>
            <consortium name="The Broad Institute Genomics Platform"/>
            <consortium name="The Broad Institute Genome Sequencing Center for Infectious Disease"/>
            <person name="Wu L."/>
            <person name="Ma J."/>
        </authorList>
    </citation>
    <scope>NUCLEOTIDE SEQUENCE [LARGE SCALE GENOMIC DNA]</scope>
    <source>
        <strain evidence="6">IBRC-M 10987</strain>
    </source>
</reference>
<proteinExistence type="inferred from homology"/>
<keyword evidence="6" id="KW-1185">Reference proteome</keyword>
<keyword evidence="2 5" id="KW-0489">Methyltransferase</keyword>
<feature type="domain" description="Methyltransferase type 11" evidence="4">
    <location>
        <begin position="43"/>
        <end position="136"/>
    </location>
</feature>
<dbReference type="InterPro" id="IPR029063">
    <property type="entry name" value="SAM-dependent_MTases_sf"/>
</dbReference>
<evidence type="ECO:0000256" key="2">
    <source>
        <dbReference type="ARBA" id="ARBA00022603"/>
    </source>
</evidence>
<evidence type="ECO:0000313" key="6">
    <source>
        <dbReference type="Proteomes" id="UP001595715"/>
    </source>
</evidence>
<dbReference type="EMBL" id="JBHSAM010000020">
    <property type="protein sequence ID" value="MFC4100079.1"/>
    <property type="molecule type" value="Genomic_DNA"/>
</dbReference>
<evidence type="ECO:0000256" key="1">
    <source>
        <dbReference type="ARBA" id="ARBA00008361"/>
    </source>
</evidence>
<dbReference type="SUPFAM" id="SSF53335">
    <property type="entry name" value="S-adenosyl-L-methionine-dependent methyltransferases"/>
    <property type="match status" value="1"/>
</dbReference>
<accession>A0ABV8K040</accession>
<dbReference type="Pfam" id="PF08241">
    <property type="entry name" value="Methyltransf_11"/>
    <property type="match status" value="1"/>
</dbReference>
<evidence type="ECO:0000259" key="4">
    <source>
        <dbReference type="Pfam" id="PF08241"/>
    </source>
</evidence>
<dbReference type="GO" id="GO:0032259">
    <property type="term" value="P:methylation"/>
    <property type="evidence" value="ECO:0007669"/>
    <property type="project" value="UniProtKB-KW"/>
</dbReference>
<evidence type="ECO:0000256" key="3">
    <source>
        <dbReference type="ARBA" id="ARBA00022679"/>
    </source>
</evidence>
<sequence length="253" mass="27985">MDSKTRFSNRVQDYVKFRPSYPPALIEAWLRLAGVKAGDRVADVGAGTGIFTRLLLEQGLEVLAVEPNDDMRLAAEQAVSPLQLDRFRSVAASAEETTIGDAEVDAVVSAQAFHWFDPALARAEFARILKPSGTVALIWNTRDASGNRFAVEYEALLHAFSPDYENVGHRRLTPGDFEAFFANGAYERVAYVNEQWISLPELIGRASSSSYTPASGTEAHVLFTQALTTLFTTHEQQGRVPFHYLAELYIGRV</sequence>
<protein>
    <submittedName>
        <fullName evidence="5">Class I SAM-dependent methyltransferase</fullName>
        <ecNumber evidence="5">2.1.1.-</ecNumber>
    </submittedName>
</protein>
<dbReference type="GO" id="GO:0008168">
    <property type="term" value="F:methyltransferase activity"/>
    <property type="evidence" value="ECO:0007669"/>
    <property type="project" value="UniProtKB-KW"/>
</dbReference>
<keyword evidence="3 5" id="KW-0808">Transferase</keyword>
<dbReference type="InterPro" id="IPR051052">
    <property type="entry name" value="Diverse_substrate_MTase"/>
</dbReference>
<dbReference type="Gene3D" id="3.40.50.150">
    <property type="entry name" value="Vaccinia Virus protein VP39"/>
    <property type="match status" value="1"/>
</dbReference>
<dbReference type="CDD" id="cd02440">
    <property type="entry name" value="AdoMet_MTases"/>
    <property type="match status" value="1"/>
</dbReference>
<dbReference type="RefSeq" id="WP_377718729.1">
    <property type="nucleotide sequence ID" value="NZ_JBHSAM010000020.1"/>
</dbReference>
<dbReference type="PANTHER" id="PTHR44942:SF4">
    <property type="entry name" value="METHYLTRANSFERASE TYPE 11 DOMAIN-CONTAINING PROTEIN"/>
    <property type="match status" value="1"/>
</dbReference>
<dbReference type="Proteomes" id="UP001595715">
    <property type="component" value="Unassembled WGS sequence"/>
</dbReference>
<organism evidence="5 6">
    <name type="scientific">Paenibacillus xanthanilyticus</name>
    <dbReference type="NCBI Taxonomy" id="1783531"/>
    <lineage>
        <taxon>Bacteria</taxon>
        <taxon>Bacillati</taxon>
        <taxon>Bacillota</taxon>
        <taxon>Bacilli</taxon>
        <taxon>Bacillales</taxon>
        <taxon>Paenibacillaceae</taxon>
        <taxon>Paenibacillus</taxon>
    </lineage>
</organism>
<comment type="similarity">
    <text evidence="1">Belongs to the methyltransferase superfamily.</text>
</comment>